<dbReference type="Pfam" id="PF07722">
    <property type="entry name" value="Peptidase_C26"/>
    <property type="match status" value="1"/>
</dbReference>
<dbReference type="CDD" id="cd01745">
    <property type="entry name" value="GATase1_2"/>
    <property type="match status" value="1"/>
</dbReference>
<accession>A0ABU1WMN1</accession>
<keyword evidence="2" id="KW-1185">Reference proteome</keyword>
<reference evidence="1 2" key="1">
    <citation type="submission" date="2023-07" db="EMBL/GenBank/DDBJ databases">
        <title>Sorghum-associated microbial communities from plants grown in Nebraska, USA.</title>
        <authorList>
            <person name="Schachtman D."/>
        </authorList>
    </citation>
    <scope>NUCLEOTIDE SEQUENCE [LARGE SCALE GENOMIC DNA]</scope>
    <source>
        <strain evidence="1 2">4249</strain>
    </source>
</reference>
<dbReference type="SUPFAM" id="SSF52317">
    <property type="entry name" value="Class I glutamine amidotransferase-like"/>
    <property type="match status" value="1"/>
</dbReference>
<evidence type="ECO:0000313" key="2">
    <source>
        <dbReference type="Proteomes" id="UP001265700"/>
    </source>
</evidence>
<dbReference type="EMBL" id="JAVDWU010000004">
    <property type="protein sequence ID" value="MDR7150560.1"/>
    <property type="molecule type" value="Genomic_DNA"/>
</dbReference>
<organism evidence="1 2">
    <name type="scientific">Hydrogenophaga palleronii</name>
    <dbReference type="NCBI Taxonomy" id="65655"/>
    <lineage>
        <taxon>Bacteria</taxon>
        <taxon>Pseudomonadati</taxon>
        <taxon>Pseudomonadota</taxon>
        <taxon>Betaproteobacteria</taxon>
        <taxon>Burkholderiales</taxon>
        <taxon>Comamonadaceae</taxon>
        <taxon>Hydrogenophaga</taxon>
    </lineage>
</organism>
<keyword evidence="1" id="KW-0315">Glutamine amidotransferase</keyword>
<dbReference type="InterPro" id="IPR029062">
    <property type="entry name" value="Class_I_gatase-like"/>
</dbReference>
<comment type="caution">
    <text evidence="1">The sequence shown here is derived from an EMBL/GenBank/DDBJ whole genome shotgun (WGS) entry which is preliminary data.</text>
</comment>
<evidence type="ECO:0000313" key="1">
    <source>
        <dbReference type="EMBL" id="MDR7150560.1"/>
    </source>
</evidence>
<dbReference type="InterPro" id="IPR044668">
    <property type="entry name" value="PuuD-like"/>
</dbReference>
<dbReference type="PROSITE" id="PS51273">
    <property type="entry name" value="GATASE_TYPE_1"/>
    <property type="match status" value="1"/>
</dbReference>
<sequence>MTLRIGISARLLHQPPEGLGLPQKRLQFLESTMAHWIMAHRAIALMVPFVDEESPLSANRAPMTEIVDLLDGLVLQGGIDICPETYGDTLRDPAWAGDAIRDRYELNLLRGFVEAGKPVLGVCRGAQLINVYFGGSLVQDIPTLRPGSAEHQDTSRYDRLMHDVHFEEGSLLHRLYGNSAPHRVTSIHHQCVDRLGEGLAVEALSPQDGIIEAIRHKGSGYVLGVQWHPEFHLSPGEETQGLLDSGPMMLDFLRAARARADRHQSGAAVVHAGMPLPTRT</sequence>
<dbReference type="PANTHER" id="PTHR43235:SF1">
    <property type="entry name" value="GLUTAMINE AMIDOTRANSFERASE PB2B2.05-RELATED"/>
    <property type="match status" value="1"/>
</dbReference>
<protein>
    <submittedName>
        <fullName evidence="1">Glutamine amidotransferase</fullName>
    </submittedName>
</protein>
<name>A0ABU1WMN1_9BURK</name>
<dbReference type="RefSeq" id="WP_310316208.1">
    <property type="nucleotide sequence ID" value="NZ_JAVDWU010000004.1"/>
</dbReference>
<proteinExistence type="predicted"/>
<dbReference type="InterPro" id="IPR011697">
    <property type="entry name" value="Peptidase_C26"/>
</dbReference>
<dbReference type="PANTHER" id="PTHR43235">
    <property type="entry name" value="GLUTAMINE AMIDOTRANSFERASE PB2B2.05-RELATED"/>
    <property type="match status" value="1"/>
</dbReference>
<dbReference type="Proteomes" id="UP001265700">
    <property type="component" value="Unassembled WGS sequence"/>
</dbReference>
<gene>
    <name evidence="1" type="ORF">J2W49_002518</name>
</gene>
<dbReference type="Gene3D" id="3.40.50.880">
    <property type="match status" value="1"/>
</dbReference>